<dbReference type="Proteomes" id="UP000216316">
    <property type="component" value="Unassembled WGS sequence"/>
</dbReference>
<dbReference type="InterPro" id="IPR008753">
    <property type="entry name" value="Peptidase_M13_N"/>
</dbReference>
<evidence type="ECO:0000313" key="12">
    <source>
        <dbReference type="Proteomes" id="UP000215828"/>
    </source>
</evidence>
<dbReference type="GO" id="GO:0016485">
    <property type="term" value="P:protein processing"/>
    <property type="evidence" value="ECO:0007669"/>
    <property type="project" value="TreeGrafter"/>
</dbReference>
<name>A0A256LC71_9LACO</name>
<proteinExistence type="inferred from homology"/>
<reference evidence="10" key="2">
    <citation type="submission" date="2017-05" db="EMBL/GenBank/DDBJ databases">
        <authorList>
            <person name="Lin X.B."/>
            <person name="Stothard P."/>
            <person name="Tasseva G."/>
            <person name="Walter J."/>
        </authorList>
    </citation>
    <scope>NUCLEOTIDE SEQUENCE</scope>
    <source>
        <strain evidence="10">609u</strain>
    </source>
</reference>
<dbReference type="GO" id="GO:0046872">
    <property type="term" value="F:metal ion binding"/>
    <property type="evidence" value="ECO:0007669"/>
    <property type="project" value="UniProtKB-KW"/>
</dbReference>
<keyword evidence="7" id="KW-0482">Metalloprotease</keyword>
<dbReference type="EMBL" id="NGNX01000033">
    <property type="protein sequence ID" value="OYR91018.1"/>
    <property type="molecule type" value="Genomic_DNA"/>
</dbReference>
<dbReference type="Pfam" id="PF01431">
    <property type="entry name" value="Peptidase_M13"/>
    <property type="match status" value="1"/>
</dbReference>
<keyword evidence="5" id="KW-0378">Hydrolase</keyword>
<evidence type="ECO:0000256" key="6">
    <source>
        <dbReference type="ARBA" id="ARBA00022833"/>
    </source>
</evidence>
<comment type="similarity">
    <text evidence="2">Belongs to the peptidase M13 family.</text>
</comment>
<accession>A0A256LC71</accession>
<dbReference type="PROSITE" id="PS51885">
    <property type="entry name" value="NEPRILYSIN"/>
    <property type="match status" value="1"/>
</dbReference>
<protein>
    <submittedName>
        <fullName evidence="11">Peptidase M13</fullName>
    </submittedName>
</protein>
<comment type="cofactor">
    <cofactor evidence="1">
        <name>Zn(2+)</name>
        <dbReference type="ChEBI" id="CHEBI:29105"/>
    </cofactor>
</comment>
<dbReference type="RefSeq" id="WP_094516819.1">
    <property type="nucleotide sequence ID" value="NZ_NGNV01000044.1"/>
</dbReference>
<evidence type="ECO:0000256" key="4">
    <source>
        <dbReference type="ARBA" id="ARBA00022723"/>
    </source>
</evidence>
<evidence type="ECO:0000256" key="7">
    <source>
        <dbReference type="ARBA" id="ARBA00023049"/>
    </source>
</evidence>
<evidence type="ECO:0000259" key="8">
    <source>
        <dbReference type="Pfam" id="PF01431"/>
    </source>
</evidence>
<evidence type="ECO:0000256" key="3">
    <source>
        <dbReference type="ARBA" id="ARBA00022670"/>
    </source>
</evidence>
<evidence type="ECO:0000313" key="13">
    <source>
        <dbReference type="Proteomes" id="UP000216316"/>
    </source>
</evidence>
<sequence length="647" mass="73729">MRRYFSVRGGAGDLTKPDVNTRPQDNLYLAVNSEWLSKAKIPADRTSTGINLILDMRIENKLMKDFEAFASGKKSLPDVTNFDKAINYYKLAADFDKRNKDHAEPIKKDLNRLTSLKDFEEFNQKAAQLISSGYELPFDIYVSEDMKDTDHNALYATGPQLFLPDTTAYQSSDAEKLLSVLEKQTINLLTMAGISEEQAKTWAKNGIEFDKKLSRILKSTEEWADEVAMYNPASLSDFGAKFDQFDINSFLKQLLPEMPEKVIVAEPRYFNHVNDFLSESEFDEFKSWMIIKFINKSATYLSQDFREAAFPFRQAVYGVPELPSQDKHAYRLANAAFDEVIGIYYGKTYLGDEAKADVISMIKKMLKVYEQRIQNNSWLSEDTKKQAIIKLKALKLKVGYPEKNRALFDNLVVDPNKSLYENHVLINQERIKDILQRLNKKPDKSIWEMPGNLNNACYDPYKNDLTFPAGILQAPFYDAKQSRAANYGGIGATIGHEVSHAFDNNGAQFDEKGNMKNWWTKKDFAEFNKRTKAVANIFDGLQYGPVKLNGKQVVSENIADLSGLSCAIAANKAEGGEMKDLFETYAKSWMQKQRPESIKAEVQSDVHAPQPTRVNIPAQNQDEFYAAYNVTPEDGMWLDPEDRITIW</sequence>
<feature type="domain" description="Peptidase M13 C-terminal" evidence="8">
    <location>
        <begin position="455"/>
        <end position="644"/>
    </location>
</feature>
<feature type="domain" description="Peptidase M13 N-terminal" evidence="9">
    <location>
        <begin position="23"/>
        <end position="401"/>
    </location>
</feature>
<evidence type="ECO:0000313" key="11">
    <source>
        <dbReference type="EMBL" id="OYR91018.1"/>
    </source>
</evidence>
<dbReference type="InterPro" id="IPR000718">
    <property type="entry name" value="Peptidase_M13"/>
</dbReference>
<dbReference type="PRINTS" id="PR00786">
    <property type="entry name" value="NEPRILYSIN"/>
</dbReference>
<keyword evidence="3" id="KW-0645">Protease</keyword>
<reference evidence="12 13" key="3">
    <citation type="submission" date="2017-09" db="EMBL/GenBank/DDBJ databases">
        <title>Tripartite evolution among Lactobacillus johnsonii, Lactobacillus taiwanensis, Lactobacillus reuteri and their rodent host.</title>
        <authorList>
            <person name="Wang T."/>
            <person name="Knowles S."/>
            <person name="Cheng C."/>
        </authorList>
    </citation>
    <scope>NUCLEOTIDE SEQUENCE [LARGE SCALE GENOMIC DNA]</scope>
    <source>
        <strain evidence="11 12">609q</strain>
        <strain evidence="10 13">609u</strain>
    </source>
</reference>
<dbReference type="GO" id="GO:0005886">
    <property type="term" value="C:plasma membrane"/>
    <property type="evidence" value="ECO:0007669"/>
    <property type="project" value="TreeGrafter"/>
</dbReference>
<evidence type="ECO:0000256" key="2">
    <source>
        <dbReference type="ARBA" id="ARBA00007357"/>
    </source>
</evidence>
<dbReference type="GO" id="GO:0004222">
    <property type="term" value="F:metalloendopeptidase activity"/>
    <property type="evidence" value="ECO:0007669"/>
    <property type="project" value="InterPro"/>
</dbReference>
<dbReference type="Pfam" id="PF05649">
    <property type="entry name" value="Peptidase_M13_N"/>
    <property type="match status" value="1"/>
</dbReference>
<dbReference type="AlphaFoldDB" id="A0A256LC71"/>
<dbReference type="InterPro" id="IPR018497">
    <property type="entry name" value="Peptidase_M13_C"/>
</dbReference>
<keyword evidence="13" id="KW-1185">Reference proteome</keyword>
<evidence type="ECO:0000259" key="9">
    <source>
        <dbReference type="Pfam" id="PF05649"/>
    </source>
</evidence>
<dbReference type="EMBL" id="NGNV01000044">
    <property type="protein sequence ID" value="OYR87400.1"/>
    <property type="molecule type" value="Genomic_DNA"/>
</dbReference>
<dbReference type="SUPFAM" id="SSF55486">
    <property type="entry name" value="Metalloproteases ('zincins'), catalytic domain"/>
    <property type="match status" value="1"/>
</dbReference>
<evidence type="ECO:0000256" key="5">
    <source>
        <dbReference type="ARBA" id="ARBA00022801"/>
    </source>
</evidence>
<dbReference type="PANTHER" id="PTHR11733">
    <property type="entry name" value="ZINC METALLOPROTEASE FAMILY M13 NEPRILYSIN-RELATED"/>
    <property type="match status" value="1"/>
</dbReference>
<reference evidence="11 12" key="1">
    <citation type="submission" date="2017-04" db="EMBL/GenBank/DDBJ databases">
        <authorList>
            <person name="Afonso C.L."/>
            <person name="Miller P.J."/>
            <person name="Scott M.A."/>
            <person name="Spackman E."/>
            <person name="Goraichik I."/>
            <person name="Dimitrov K.M."/>
            <person name="Suarez D.L."/>
            <person name="Swayne D.E."/>
        </authorList>
    </citation>
    <scope>NUCLEOTIDE SEQUENCE [LARGE SCALE GENOMIC DNA]</scope>
    <source>
        <strain evidence="11 12">609q</strain>
    </source>
</reference>
<dbReference type="Gene3D" id="1.10.1380.10">
    <property type="entry name" value="Neutral endopeptidase , domain2"/>
    <property type="match status" value="1"/>
</dbReference>
<evidence type="ECO:0000313" key="10">
    <source>
        <dbReference type="EMBL" id="OYR87400.1"/>
    </source>
</evidence>
<dbReference type="InterPro" id="IPR024079">
    <property type="entry name" value="MetalloPept_cat_dom_sf"/>
</dbReference>
<dbReference type="InterPro" id="IPR042089">
    <property type="entry name" value="Peptidase_M13_dom_2"/>
</dbReference>
<keyword evidence="4" id="KW-0479">Metal-binding</keyword>
<dbReference type="Proteomes" id="UP000215828">
    <property type="component" value="Unassembled WGS sequence"/>
</dbReference>
<dbReference type="CDD" id="cd08662">
    <property type="entry name" value="M13"/>
    <property type="match status" value="1"/>
</dbReference>
<evidence type="ECO:0000256" key="1">
    <source>
        <dbReference type="ARBA" id="ARBA00001947"/>
    </source>
</evidence>
<comment type="caution">
    <text evidence="11">The sequence shown here is derived from an EMBL/GenBank/DDBJ whole genome shotgun (WGS) entry which is preliminary data.</text>
</comment>
<dbReference type="Gene3D" id="3.40.390.10">
    <property type="entry name" value="Collagenase (Catalytic Domain)"/>
    <property type="match status" value="1"/>
</dbReference>
<gene>
    <name evidence="10" type="ORF">CBF53_08125</name>
    <name evidence="11" type="ORF">CBF70_07560</name>
</gene>
<dbReference type="PANTHER" id="PTHR11733:SF167">
    <property type="entry name" value="FI17812P1-RELATED"/>
    <property type="match status" value="1"/>
</dbReference>
<keyword evidence="6" id="KW-0862">Zinc</keyword>
<organism evidence="11 12">
    <name type="scientific">Lactobacillus taiwanensis</name>
    <dbReference type="NCBI Taxonomy" id="508451"/>
    <lineage>
        <taxon>Bacteria</taxon>
        <taxon>Bacillati</taxon>
        <taxon>Bacillota</taxon>
        <taxon>Bacilli</taxon>
        <taxon>Lactobacillales</taxon>
        <taxon>Lactobacillaceae</taxon>
        <taxon>Lactobacillus</taxon>
    </lineage>
</organism>